<name>A0AAE1AVY6_9GAST</name>
<protein>
    <submittedName>
        <fullName evidence="1">Uncharacterized protein</fullName>
    </submittedName>
</protein>
<keyword evidence="2" id="KW-1185">Reference proteome</keyword>
<organism evidence="1 2">
    <name type="scientific">Elysia crispata</name>
    <name type="common">lettuce slug</name>
    <dbReference type="NCBI Taxonomy" id="231223"/>
    <lineage>
        <taxon>Eukaryota</taxon>
        <taxon>Metazoa</taxon>
        <taxon>Spiralia</taxon>
        <taxon>Lophotrochozoa</taxon>
        <taxon>Mollusca</taxon>
        <taxon>Gastropoda</taxon>
        <taxon>Heterobranchia</taxon>
        <taxon>Euthyneura</taxon>
        <taxon>Panpulmonata</taxon>
        <taxon>Sacoglossa</taxon>
        <taxon>Placobranchoidea</taxon>
        <taxon>Plakobranchidae</taxon>
        <taxon>Elysia</taxon>
    </lineage>
</organism>
<dbReference type="Proteomes" id="UP001283361">
    <property type="component" value="Unassembled WGS sequence"/>
</dbReference>
<dbReference type="AlphaFoldDB" id="A0AAE1AVY6"/>
<proteinExistence type="predicted"/>
<evidence type="ECO:0000313" key="2">
    <source>
        <dbReference type="Proteomes" id="UP001283361"/>
    </source>
</evidence>
<comment type="caution">
    <text evidence="1">The sequence shown here is derived from an EMBL/GenBank/DDBJ whole genome shotgun (WGS) entry which is preliminary data.</text>
</comment>
<reference evidence="1" key="1">
    <citation type="journal article" date="2023" name="G3 (Bethesda)">
        <title>A reference genome for the long-term kleptoplast-retaining sea slug Elysia crispata morphotype clarki.</title>
        <authorList>
            <person name="Eastman K.E."/>
            <person name="Pendleton A.L."/>
            <person name="Shaikh M.A."/>
            <person name="Suttiyut T."/>
            <person name="Ogas R."/>
            <person name="Tomko P."/>
            <person name="Gavelis G."/>
            <person name="Widhalm J.R."/>
            <person name="Wisecaver J.H."/>
        </authorList>
    </citation>
    <scope>NUCLEOTIDE SEQUENCE</scope>
    <source>
        <strain evidence="1">ECLA1</strain>
    </source>
</reference>
<evidence type="ECO:0000313" key="1">
    <source>
        <dbReference type="EMBL" id="KAK3794948.1"/>
    </source>
</evidence>
<gene>
    <name evidence="1" type="ORF">RRG08_001094</name>
</gene>
<dbReference type="EMBL" id="JAWDGP010001087">
    <property type="protein sequence ID" value="KAK3794948.1"/>
    <property type="molecule type" value="Genomic_DNA"/>
</dbReference>
<accession>A0AAE1AVY6</accession>
<sequence>MKVRSYNCSNHTREYGNAWARALRSKDGRMEARVSFFLGGRGEIISSEHPSRLASRHRSDPSVAYLDLGRPSLPLSNSKALQEPRVFSLASRFPDLTCRARRRVTEVDRPGLKVSNAISPVILLSFDRVWLP</sequence>